<dbReference type="Pfam" id="PF01609">
    <property type="entry name" value="DDE_Tnp_1"/>
    <property type="match status" value="1"/>
</dbReference>
<evidence type="ECO:0000313" key="2">
    <source>
        <dbReference type="EMBL" id="AQX02240.1"/>
    </source>
</evidence>
<evidence type="ECO:0000313" key="3">
    <source>
        <dbReference type="Proteomes" id="UP000190848"/>
    </source>
</evidence>
<dbReference type="AlphaFoldDB" id="A0AAU8VGH6"/>
<dbReference type="GO" id="GO:0003677">
    <property type="term" value="F:DNA binding"/>
    <property type="evidence" value="ECO:0007669"/>
    <property type="project" value="InterPro"/>
</dbReference>
<evidence type="ECO:0000259" key="1">
    <source>
        <dbReference type="Pfam" id="PF01609"/>
    </source>
</evidence>
<dbReference type="InterPro" id="IPR002559">
    <property type="entry name" value="Transposase_11"/>
</dbReference>
<reference evidence="2 3" key="1">
    <citation type="submission" date="2016-07" db="EMBL/GenBank/DDBJ databases">
        <title>Revisiting the taxonomy of the Elizabethkingia Genus using Whole-Genome Sequencing, Optical Mapping, and MALDI-TOF, along with proposal of three novel Elizabethkingia species: Elizabethkingia bruuniana sp. nov., Elizabethkingia ursingii sp. nov., and Elizabethkingia occulta sp. nov.</title>
        <authorList>
            <person name="Nicholson A.C."/>
        </authorList>
    </citation>
    <scope>NUCLEOTIDE SEQUENCE [LARGE SCALE GENOMIC DNA]</scope>
    <source>
        <strain evidence="2 3">F3201</strain>
    </source>
</reference>
<accession>A0AAU8VGH6</accession>
<dbReference type="GO" id="GO:0004803">
    <property type="term" value="F:transposase activity"/>
    <property type="evidence" value="ECO:0007669"/>
    <property type="project" value="InterPro"/>
</dbReference>
<dbReference type="Proteomes" id="UP000190848">
    <property type="component" value="Chromosome"/>
</dbReference>
<sequence length="121" mass="14200">MGEPISGEQHDLYKIEETLEEVLSLLSDADIECKGLFLNIDSGFDNKKCRDILEKKEITANIKENPRNGDTKHEKYFDSELYKRRFKIEKANAWLDSFKAILIRFETLNLTWMNLHYLASI</sequence>
<dbReference type="EMBL" id="CP016374">
    <property type="protein sequence ID" value="AQX02240.1"/>
    <property type="molecule type" value="Genomic_DNA"/>
</dbReference>
<organism evidence="2 3">
    <name type="scientific">Elizabethkingia anophelis</name>
    <dbReference type="NCBI Taxonomy" id="1117645"/>
    <lineage>
        <taxon>Bacteria</taxon>
        <taxon>Pseudomonadati</taxon>
        <taxon>Bacteroidota</taxon>
        <taxon>Flavobacteriia</taxon>
        <taxon>Flavobacteriales</taxon>
        <taxon>Weeksellaceae</taxon>
        <taxon>Elizabethkingia</taxon>
    </lineage>
</organism>
<dbReference type="GO" id="GO:0006313">
    <property type="term" value="P:DNA transposition"/>
    <property type="evidence" value="ECO:0007669"/>
    <property type="project" value="InterPro"/>
</dbReference>
<protein>
    <recommendedName>
        <fullName evidence="1">Transposase IS4-like domain-containing protein</fullName>
    </recommendedName>
</protein>
<name>A0AAU8VGH6_9FLAO</name>
<proteinExistence type="predicted"/>
<feature type="domain" description="Transposase IS4-like" evidence="1">
    <location>
        <begin position="16"/>
        <end position="118"/>
    </location>
</feature>
<gene>
    <name evidence="2" type="ORF">BBD32_12615</name>
</gene>